<dbReference type="AlphaFoldDB" id="I4B6I3"/>
<keyword evidence="3" id="KW-1185">Reference proteome</keyword>
<feature type="chain" id="PRO_5003686363" description="YD repeat-containing protein" evidence="1">
    <location>
        <begin position="21"/>
        <end position="249"/>
    </location>
</feature>
<evidence type="ECO:0000256" key="1">
    <source>
        <dbReference type="SAM" id="SignalP"/>
    </source>
</evidence>
<evidence type="ECO:0000313" key="2">
    <source>
        <dbReference type="EMBL" id="AFM12890.1"/>
    </source>
</evidence>
<dbReference type="KEGG" id="tpx:Turpa_2245"/>
<feature type="signal peptide" evidence="1">
    <location>
        <begin position="1"/>
        <end position="20"/>
    </location>
</feature>
<accession>I4B6I3</accession>
<name>I4B6I3_TURPD</name>
<dbReference type="EMBL" id="CP002959">
    <property type="protein sequence ID" value="AFM12890.1"/>
    <property type="molecule type" value="Genomic_DNA"/>
</dbReference>
<reference evidence="2 3" key="1">
    <citation type="submission" date="2012-06" db="EMBL/GenBank/DDBJ databases">
        <title>The complete chromosome of genome of Turneriella parva DSM 21527.</title>
        <authorList>
            <consortium name="US DOE Joint Genome Institute (JGI-PGF)"/>
            <person name="Lucas S."/>
            <person name="Han J."/>
            <person name="Lapidus A."/>
            <person name="Bruce D."/>
            <person name="Goodwin L."/>
            <person name="Pitluck S."/>
            <person name="Peters L."/>
            <person name="Kyrpides N."/>
            <person name="Mavromatis K."/>
            <person name="Ivanova N."/>
            <person name="Mikhailova N."/>
            <person name="Chertkov O."/>
            <person name="Detter J.C."/>
            <person name="Tapia R."/>
            <person name="Han C."/>
            <person name="Land M."/>
            <person name="Hauser L."/>
            <person name="Markowitz V."/>
            <person name="Cheng J.-F."/>
            <person name="Hugenholtz P."/>
            <person name="Woyke T."/>
            <person name="Wu D."/>
            <person name="Gronow S."/>
            <person name="Wellnitz S."/>
            <person name="Brambilla E."/>
            <person name="Klenk H.-P."/>
            <person name="Eisen J.A."/>
        </authorList>
    </citation>
    <scope>NUCLEOTIDE SEQUENCE [LARGE SCALE GENOMIC DNA]</scope>
    <source>
        <strain evidence="3">ATCC BAA-1111 / DSM 21527 / NCTC 11395 / H</strain>
    </source>
</reference>
<organism evidence="2 3">
    <name type="scientific">Turneriella parva (strain ATCC BAA-1111 / DSM 21527 / NCTC 11395 / H)</name>
    <name type="common">Leptospira parva</name>
    <dbReference type="NCBI Taxonomy" id="869212"/>
    <lineage>
        <taxon>Bacteria</taxon>
        <taxon>Pseudomonadati</taxon>
        <taxon>Spirochaetota</taxon>
        <taxon>Spirochaetia</taxon>
        <taxon>Leptospirales</taxon>
        <taxon>Leptospiraceae</taxon>
        <taxon>Turneriella</taxon>
    </lineage>
</organism>
<keyword evidence="1" id="KW-0732">Signal</keyword>
<protein>
    <recommendedName>
        <fullName evidence="4">YD repeat-containing protein</fullName>
    </recommendedName>
</protein>
<evidence type="ECO:0008006" key="4">
    <source>
        <dbReference type="Google" id="ProtNLM"/>
    </source>
</evidence>
<gene>
    <name evidence="2" type="ordered locus">Turpa_2245</name>
</gene>
<dbReference type="RefSeq" id="WP_014803396.1">
    <property type="nucleotide sequence ID" value="NC_018020.1"/>
</dbReference>
<evidence type="ECO:0000313" key="3">
    <source>
        <dbReference type="Proteomes" id="UP000006048"/>
    </source>
</evidence>
<dbReference type="HOGENOM" id="CLU_1115382_0_0_12"/>
<proteinExistence type="predicted"/>
<dbReference type="STRING" id="869212.Turpa_2245"/>
<dbReference type="Proteomes" id="UP000006048">
    <property type="component" value="Chromosome"/>
</dbReference>
<dbReference type="Gene3D" id="2.180.10.10">
    <property type="entry name" value="RHS repeat-associated core"/>
    <property type="match status" value="1"/>
</dbReference>
<sequence length="249" mass="27979">MRIYRLTAVAALFSALGALSAGPEIYDPLEAFKRANSLSERPTTETVVAGRVTEKARFAYQNGLLVRTDYLTAKNEPAGHTVFEYENSVLKTERLYDAAGNLTEEIQYKYRSGRLEKSLVHDIRGNAKIEWQYTYDKSGALVAGKRLLAGKLTESFKLTMTPGSSTQNIYNAKGELTSKVESVYENGLLQSRMKTGLVGARFAQYRYNAKKQLIEIIYHDTVRGEKVLVKKHQFDYSLNTEPAKTALKN</sequence>